<sequence>MLYLEEAVVPSRHPSRHRTPRRPRRFLAVAATAVTALAALLLPSAAEAGQRPGAAPLAALGEAMRAADVPGTAWAADPASGSLRVLADETVSTAELARLREEAGALAGALGITRVPGALRPLLSGGEAVYADSGQRCTVGFDVRVGGAYYFLTAGHCADGLPTWYADPGLTDYVGPTVSASFPANDYGIVAYDDGTVPFPGTIECNGTVVEIDGALDPTVGMTVWMAGAVSGCHSGTVTGLNYTVNYGNGDIVSGLIATTICAAPGDSGAPLFTGSYAVGILSGGSGNCAGGGTSFFQPVTEILSAYGATLP</sequence>
<feature type="domain" description="Peptidase S1" evidence="10">
    <location>
        <begin position="148"/>
        <end position="304"/>
    </location>
</feature>
<evidence type="ECO:0000256" key="4">
    <source>
        <dbReference type="ARBA" id="ARBA00022801"/>
    </source>
</evidence>
<dbReference type="InterPro" id="IPR001316">
    <property type="entry name" value="Pept_S1A_streptogrisin"/>
</dbReference>
<protein>
    <submittedName>
        <fullName evidence="12">S1 family peptidase</fullName>
    </submittedName>
</protein>
<dbReference type="InterPro" id="IPR009003">
    <property type="entry name" value="Peptidase_S1_PA"/>
</dbReference>
<dbReference type="GO" id="GO:0005576">
    <property type="term" value="C:extracellular region"/>
    <property type="evidence" value="ECO:0007669"/>
    <property type="project" value="InterPro"/>
</dbReference>
<keyword evidence="4" id="KW-0378">Hydrolase</keyword>
<dbReference type="SUPFAM" id="SSF50494">
    <property type="entry name" value="Trypsin-like serine proteases"/>
    <property type="match status" value="1"/>
</dbReference>
<keyword evidence="6" id="KW-0865">Zymogen</keyword>
<evidence type="ECO:0000256" key="1">
    <source>
        <dbReference type="ARBA" id="ARBA00007664"/>
    </source>
</evidence>
<dbReference type="GO" id="GO:0006508">
    <property type="term" value="P:proteolysis"/>
    <property type="evidence" value="ECO:0007669"/>
    <property type="project" value="UniProtKB-KW"/>
</dbReference>
<reference evidence="12 13" key="1">
    <citation type="journal article" date="2014" name="Int. J. Syst. Evol. Microbiol.">
        <title>Streptomyces hoynatensis sp. nov., isolated from deep marine sediment.</title>
        <authorList>
            <person name="Veyisoglu A."/>
            <person name="Sahin N."/>
        </authorList>
    </citation>
    <scope>NUCLEOTIDE SEQUENCE [LARGE SCALE GENOMIC DNA]</scope>
    <source>
        <strain evidence="12 13">KCTC 29097</strain>
    </source>
</reference>
<evidence type="ECO:0000256" key="5">
    <source>
        <dbReference type="ARBA" id="ARBA00022825"/>
    </source>
</evidence>
<dbReference type="Pfam" id="PF00089">
    <property type="entry name" value="Trypsin"/>
    <property type="match status" value="1"/>
</dbReference>
<comment type="similarity">
    <text evidence="1">Belongs to the peptidase S1 family.</text>
</comment>
<dbReference type="PRINTS" id="PR00861">
    <property type="entry name" value="ALYTICPTASE"/>
</dbReference>
<keyword evidence="2" id="KW-0645">Protease</keyword>
<feature type="disulfide bond" evidence="9">
    <location>
        <begin position="262"/>
        <end position="289"/>
    </location>
</feature>
<dbReference type="InterPro" id="IPR043504">
    <property type="entry name" value="Peptidase_S1_PA_chymotrypsin"/>
</dbReference>
<evidence type="ECO:0000256" key="3">
    <source>
        <dbReference type="ARBA" id="ARBA00022729"/>
    </source>
</evidence>
<feature type="domain" description="Peptidase S1A alpha-lytic prodomain" evidence="11">
    <location>
        <begin position="56"/>
        <end position="107"/>
    </location>
</feature>
<keyword evidence="3" id="KW-0732">Signal</keyword>
<gene>
    <name evidence="12" type="ORF">D7294_01760</name>
</gene>
<proteinExistence type="inferred from homology"/>
<evidence type="ECO:0000313" key="12">
    <source>
        <dbReference type="EMBL" id="RKN46950.1"/>
    </source>
</evidence>
<dbReference type="PIRSF" id="PIRSF001134">
    <property type="entry name" value="Streptogrisin"/>
    <property type="match status" value="1"/>
</dbReference>
<keyword evidence="7 9" id="KW-1015">Disulfide bond</keyword>
<keyword evidence="13" id="KW-1185">Reference proteome</keyword>
<dbReference type="Gene3D" id="2.40.10.10">
    <property type="entry name" value="Trypsin-like serine proteases"/>
    <property type="match status" value="2"/>
</dbReference>
<feature type="active site" description="Charge relay system" evidence="8">
    <location>
        <position position="156"/>
    </location>
</feature>
<evidence type="ECO:0000313" key="13">
    <source>
        <dbReference type="Proteomes" id="UP000272474"/>
    </source>
</evidence>
<evidence type="ECO:0000256" key="7">
    <source>
        <dbReference type="ARBA" id="ARBA00023157"/>
    </source>
</evidence>
<evidence type="ECO:0000256" key="2">
    <source>
        <dbReference type="ARBA" id="ARBA00022670"/>
    </source>
</evidence>
<feature type="active site" description="Charge relay system" evidence="8">
    <location>
        <position position="186"/>
    </location>
</feature>
<organism evidence="12 13">
    <name type="scientific">Streptomyces hoynatensis</name>
    <dbReference type="NCBI Taxonomy" id="1141874"/>
    <lineage>
        <taxon>Bacteria</taxon>
        <taxon>Bacillati</taxon>
        <taxon>Actinomycetota</taxon>
        <taxon>Actinomycetes</taxon>
        <taxon>Kitasatosporales</taxon>
        <taxon>Streptomycetaceae</taxon>
        <taxon>Streptomyces</taxon>
    </lineage>
</organism>
<evidence type="ECO:0000256" key="8">
    <source>
        <dbReference type="PIRSR" id="PIRSR001134-1"/>
    </source>
</evidence>
<dbReference type="CDD" id="cd21112">
    <property type="entry name" value="alphaLP-like"/>
    <property type="match status" value="1"/>
</dbReference>
<dbReference type="Pfam" id="PF02983">
    <property type="entry name" value="Pro_Al_protease"/>
    <property type="match status" value="1"/>
</dbReference>
<dbReference type="Proteomes" id="UP000272474">
    <property type="component" value="Unassembled WGS sequence"/>
</dbReference>
<accession>A0A3A9ZF27</accession>
<keyword evidence="5" id="KW-0720">Serine protease</keyword>
<feature type="active site" description="Charge relay system" evidence="8">
    <location>
        <position position="268"/>
    </location>
</feature>
<evidence type="ECO:0000259" key="11">
    <source>
        <dbReference type="Pfam" id="PF02983"/>
    </source>
</evidence>
<dbReference type="GO" id="GO:0004252">
    <property type="term" value="F:serine-type endopeptidase activity"/>
    <property type="evidence" value="ECO:0007669"/>
    <property type="project" value="InterPro"/>
</dbReference>
<evidence type="ECO:0000256" key="9">
    <source>
        <dbReference type="PIRSR" id="PIRSR001134-2"/>
    </source>
</evidence>
<name>A0A3A9ZF27_9ACTN</name>
<comment type="caution">
    <text evidence="12">The sequence shown here is derived from an EMBL/GenBank/DDBJ whole genome shotgun (WGS) entry which is preliminary data.</text>
</comment>
<dbReference type="InterPro" id="IPR001254">
    <property type="entry name" value="Trypsin_dom"/>
</dbReference>
<dbReference type="AlphaFoldDB" id="A0A3A9ZF27"/>
<evidence type="ECO:0000259" key="10">
    <source>
        <dbReference type="Pfam" id="PF00089"/>
    </source>
</evidence>
<dbReference type="InterPro" id="IPR004236">
    <property type="entry name" value="Pept_S1_alpha_lytic"/>
</dbReference>
<dbReference type="EMBL" id="RBAL01000001">
    <property type="protein sequence ID" value="RKN46950.1"/>
    <property type="molecule type" value="Genomic_DNA"/>
</dbReference>
<dbReference type="OrthoDB" id="8781117at2"/>
<feature type="disulfide bond" evidence="9">
    <location>
        <begin position="137"/>
        <end position="157"/>
    </location>
</feature>
<evidence type="ECO:0000256" key="6">
    <source>
        <dbReference type="ARBA" id="ARBA00023145"/>
    </source>
</evidence>